<evidence type="ECO:0000313" key="3">
    <source>
        <dbReference type="Proteomes" id="UP000553776"/>
    </source>
</evidence>
<organism evidence="2 3">
    <name type="scientific">Cohnella xylanilytica</name>
    <dbReference type="NCBI Taxonomy" id="557555"/>
    <lineage>
        <taxon>Bacteria</taxon>
        <taxon>Bacillati</taxon>
        <taxon>Bacillota</taxon>
        <taxon>Bacilli</taxon>
        <taxon>Bacillales</taxon>
        <taxon>Paenibacillaceae</taxon>
        <taxon>Cohnella</taxon>
    </lineage>
</organism>
<evidence type="ECO:0000313" key="2">
    <source>
        <dbReference type="EMBL" id="MBB6691507.1"/>
    </source>
</evidence>
<reference evidence="2 3" key="1">
    <citation type="submission" date="2020-08" db="EMBL/GenBank/DDBJ databases">
        <title>Cohnella phylogeny.</title>
        <authorList>
            <person name="Dunlap C."/>
        </authorList>
    </citation>
    <scope>NUCLEOTIDE SEQUENCE [LARGE SCALE GENOMIC DNA]</scope>
    <source>
        <strain evidence="2 3">DSM 25239</strain>
    </source>
</reference>
<keyword evidence="1" id="KW-0472">Membrane</keyword>
<gene>
    <name evidence="2" type="ORF">H7B90_08865</name>
</gene>
<feature type="transmembrane region" description="Helical" evidence="1">
    <location>
        <begin position="12"/>
        <end position="30"/>
    </location>
</feature>
<accession>A0A841TST4</accession>
<name>A0A841TST4_9BACL</name>
<keyword evidence="1" id="KW-1133">Transmembrane helix</keyword>
<feature type="transmembrane region" description="Helical" evidence="1">
    <location>
        <begin position="158"/>
        <end position="175"/>
    </location>
</feature>
<dbReference type="InterPro" id="IPR036938">
    <property type="entry name" value="PAP2/HPO_sf"/>
</dbReference>
<keyword evidence="3" id="KW-1185">Reference proteome</keyword>
<sequence length="225" mass="25074">MRTTVFQRSPWAALSLLLSVPLLSLIYVYVNRLDLPAYSLETDLDRQIPFVKIFVLPYLGWFAFLLAGFVYLAFKNRAIYLRTLLRFNAGLLVCYAVYLGYQTTVARPEVADVSWLDHLVLLVYNGDEPVNCFPSTHVLTSYCLLRAFRETPGAGRPIRLAVTGMSVLIILSTLFVKQHVLLDAVGAIAVVEGVYFAADRLAALRAKRNAASPGDPAFRPMPDSL</sequence>
<feature type="transmembrane region" description="Helical" evidence="1">
    <location>
        <begin position="50"/>
        <end position="74"/>
    </location>
</feature>
<dbReference type="AlphaFoldDB" id="A0A841TST4"/>
<evidence type="ECO:0008006" key="4">
    <source>
        <dbReference type="Google" id="ProtNLM"/>
    </source>
</evidence>
<keyword evidence="1" id="KW-0812">Transmembrane</keyword>
<dbReference type="SUPFAM" id="SSF48317">
    <property type="entry name" value="Acid phosphatase/Vanadium-dependent haloperoxidase"/>
    <property type="match status" value="1"/>
</dbReference>
<proteinExistence type="predicted"/>
<protein>
    <recommendedName>
        <fullName evidence="4">PAP2 superfamily protein</fullName>
    </recommendedName>
</protein>
<comment type="caution">
    <text evidence="2">The sequence shown here is derived from an EMBL/GenBank/DDBJ whole genome shotgun (WGS) entry which is preliminary data.</text>
</comment>
<evidence type="ECO:0000256" key="1">
    <source>
        <dbReference type="SAM" id="Phobius"/>
    </source>
</evidence>
<dbReference type="RefSeq" id="WP_185135502.1">
    <property type="nucleotide sequence ID" value="NZ_JACJVR010000031.1"/>
</dbReference>
<dbReference type="Proteomes" id="UP000553776">
    <property type="component" value="Unassembled WGS sequence"/>
</dbReference>
<dbReference type="EMBL" id="JACJVR010000031">
    <property type="protein sequence ID" value="MBB6691507.1"/>
    <property type="molecule type" value="Genomic_DNA"/>
</dbReference>